<evidence type="ECO:0000313" key="2">
    <source>
        <dbReference type="Proteomes" id="UP000828390"/>
    </source>
</evidence>
<reference evidence="1" key="2">
    <citation type="submission" date="2020-11" db="EMBL/GenBank/DDBJ databases">
        <authorList>
            <person name="McCartney M.A."/>
            <person name="Auch B."/>
            <person name="Kono T."/>
            <person name="Mallez S."/>
            <person name="Becker A."/>
            <person name="Gohl D.M."/>
            <person name="Silverstein K.A.T."/>
            <person name="Koren S."/>
            <person name="Bechman K.B."/>
            <person name="Herman A."/>
            <person name="Abrahante J.E."/>
            <person name="Garbe J."/>
        </authorList>
    </citation>
    <scope>NUCLEOTIDE SEQUENCE</scope>
    <source>
        <strain evidence="1">Duluth1</strain>
        <tissue evidence="1">Whole animal</tissue>
    </source>
</reference>
<gene>
    <name evidence="1" type="ORF">DPMN_048836</name>
</gene>
<keyword evidence="2" id="KW-1185">Reference proteome</keyword>
<accession>A0A9D4I398</accession>
<organism evidence="1 2">
    <name type="scientific">Dreissena polymorpha</name>
    <name type="common">Zebra mussel</name>
    <name type="synonym">Mytilus polymorpha</name>
    <dbReference type="NCBI Taxonomy" id="45954"/>
    <lineage>
        <taxon>Eukaryota</taxon>
        <taxon>Metazoa</taxon>
        <taxon>Spiralia</taxon>
        <taxon>Lophotrochozoa</taxon>
        <taxon>Mollusca</taxon>
        <taxon>Bivalvia</taxon>
        <taxon>Autobranchia</taxon>
        <taxon>Heteroconchia</taxon>
        <taxon>Euheterodonta</taxon>
        <taxon>Imparidentia</taxon>
        <taxon>Neoheterodontei</taxon>
        <taxon>Myida</taxon>
        <taxon>Dreissenoidea</taxon>
        <taxon>Dreissenidae</taxon>
        <taxon>Dreissena</taxon>
    </lineage>
</organism>
<reference evidence="1" key="1">
    <citation type="journal article" date="2019" name="bioRxiv">
        <title>The Genome of the Zebra Mussel, Dreissena polymorpha: A Resource for Invasive Species Research.</title>
        <authorList>
            <person name="McCartney M.A."/>
            <person name="Auch B."/>
            <person name="Kono T."/>
            <person name="Mallez S."/>
            <person name="Zhang Y."/>
            <person name="Obille A."/>
            <person name="Becker A."/>
            <person name="Abrahante J.E."/>
            <person name="Garbe J."/>
            <person name="Badalamenti J.P."/>
            <person name="Herman A."/>
            <person name="Mangelson H."/>
            <person name="Liachko I."/>
            <person name="Sullivan S."/>
            <person name="Sone E.D."/>
            <person name="Koren S."/>
            <person name="Silverstein K.A.T."/>
            <person name="Beckman K.B."/>
            <person name="Gohl D.M."/>
        </authorList>
    </citation>
    <scope>NUCLEOTIDE SEQUENCE</scope>
    <source>
        <strain evidence="1">Duluth1</strain>
        <tissue evidence="1">Whole animal</tissue>
    </source>
</reference>
<sequence>MYCPDHNQLCCSRCVELNHSTLTLGRRMGWVWERVSPFRWWGSGIPRKFFQILASNGAFWCVAMPDTRPYTIYCRHFLNDNIFDRQTDRHTMEK</sequence>
<dbReference type="EMBL" id="JAIWYP010000011">
    <property type="protein sequence ID" value="KAH3742102.1"/>
    <property type="molecule type" value="Genomic_DNA"/>
</dbReference>
<protein>
    <submittedName>
        <fullName evidence="1">Uncharacterized protein</fullName>
    </submittedName>
</protein>
<dbReference type="AlphaFoldDB" id="A0A9D4I398"/>
<evidence type="ECO:0000313" key="1">
    <source>
        <dbReference type="EMBL" id="KAH3742102.1"/>
    </source>
</evidence>
<comment type="caution">
    <text evidence="1">The sequence shown here is derived from an EMBL/GenBank/DDBJ whole genome shotgun (WGS) entry which is preliminary data.</text>
</comment>
<proteinExistence type="predicted"/>
<dbReference type="Proteomes" id="UP000828390">
    <property type="component" value="Unassembled WGS sequence"/>
</dbReference>
<name>A0A9D4I398_DREPO</name>